<organism evidence="1 2">
    <name type="scientific">Cochliobolus sativus</name>
    <name type="common">Common root rot and spot blotch fungus</name>
    <name type="synonym">Bipolaris sorokiniana</name>
    <dbReference type="NCBI Taxonomy" id="45130"/>
    <lineage>
        <taxon>Eukaryota</taxon>
        <taxon>Fungi</taxon>
        <taxon>Dikarya</taxon>
        <taxon>Ascomycota</taxon>
        <taxon>Pezizomycotina</taxon>
        <taxon>Dothideomycetes</taxon>
        <taxon>Pleosporomycetidae</taxon>
        <taxon>Pleosporales</taxon>
        <taxon>Pleosporineae</taxon>
        <taxon>Pleosporaceae</taxon>
        <taxon>Bipolaris</taxon>
    </lineage>
</organism>
<dbReference type="EMBL" id="WNKQ01000013">
    <property type="protein sequence ID" value="KAF5847372.1"/>
    <property type="molecule type" value="Genomic_DNA"/>
</dbReference>
<sequence>MPIFNGAHDNLRPRCTRPILYTSYARSRRYEQLRHEQKSQTQSGLSEFEALPSTVTYTSITTSIQRRVSFRLQHQHTVCDPDPAAE</sequence>
<protein>
    <submittedName>
        <fullName evidence="1">Uncharacterized protein</fullName>
    </submittedName>
</protein>
<dbReference type="Proteomes" id="UP000624244">
    <property type="component" value="Unassembled WGS sequence"/>
</dbReference>
<evidence type="ECO:0000313" key="1">
    <source>
        <dbReference type="EMBL" id="KAF5847372.1"/>
    </source>
</evidence>
<dbReference type="AlphaFoldDB" id="A0A8H5ZDT3"/>
<proteinExistence type="predicted"/>
<comment type="caution">
    <text evidence="1">The sequence shown here is derived from an EMBL/GenBank/DDBJ whole genome shotgun (WGS) entry which is preliminary data.</text>
</comment>
<reference evidence="1" key="1">
    <citation type="submission" date="2019-11" db="EMBL/GenBank/DDBJ databases">
        <title>Bipolaris sorokiniana Genome sequencing.</title>
        <authorList>
            <person name="Wang H."/>
        </authorList>
    </citation>
    <scope>NUCLEOTIDE SEQUENCE</scope>
</reference>
<evidence type="ECO:0000313" key="2">
    <source>
        <dbReference type="Proteomes" id="UP000624244"/>
    </source>
</evidence>
<name>A0A8H5ZDT3_COCSA</name>
<gene>
    <name evidence="1" type="ORF">GGP41_000060</name>
</gene>
<accession>A0A8H5ZDT3</accession>